<reference evidence="1 2" key="1">
    <citation type="submission" date="2023-07" db="EMBL/GenBank/DDBJ databases">
        <title>Genomic Encyclopedia of Type Strains, Phase IV (KMG-IV): sequencing the most valuable type-strain genomes for metagenomic binning, comparative biology and taxonomic classification.</title>
        <authorList>
            <person name="Goeker M."/>
        </authorList>
    </citation>
    <scope>NUCLEOTIDE SEQUENCE [LARGE SCALE GENOMIC DNA]</scope>
    <source>
        <strain evidence="1 2">DSM 19092</strain>
    </source>
</reference>
<keyword evidence="2" id="KW-1185">Reference proteome</keyword>
<name>A0ABT9VK27_9BACI</name>
<organism evidence="1 2">
    <name type="scientific">Aeribacillus alveayuensis</name>
    <dbReference type="NCBI Taxonomy" id="279215"/>
    <lineage>
        <taxon>Bacteria</taxon>
        <taxon>Bacillati</taxon>
        <taxon>Bacillota</taxon>
        <taxon>Bacilli</taxon>
        <taxon>Bacillales</taxon>
        <taxon>Bacillaceae</taxon>
        <taxon>Aeribacillus</taxon>
    </lineage>
</organism>
<dbReference type="EMBL" id="JAUSTR010000001">
    <property type="protein sequence ID" value="MDQ0161321.1"/>
    <property type="molecule type" value="Genomic_DNA"/>
</dbReference>
<protein>
    <recommendedName>
        <fullName evidence="3">tRNA methyltransferase</fullName>
    </recommendedName>
</protein>
<dbReference type="Pfam" id="PF11116">
    <property type="entry name" value="DUF2624"/>
    <property type="match status" value="1"/>
</dbReference>
<gene>
    <name evidence="1" type="ORF">J2S06_000391</name>
</gene>
<evidence type="ECO:0000313" key="2">
    <source>
        <dbReference type="Proteomes" id="UP001225646"/>
    </source>
</evidence>
<comment type="caution">
    <text evidence="1">The sequence shown here is derived from an EMBL/GenBank/DDBJ whole genome shotgun (WGS) entry which is preliminary data.</text>
</comment>
<proteinExistence type="predicted"/>
<dbReference type="InterPro" id="IPR020277">
    <property type="entry name" value="DUF2624"/>
</dbReference>
<accession>A0ABT9VK27</accession>
<evidence type="ECO:0000313" key="1">
    <source>
        <dbReference type="EMBL" id="MDQ0161321.1"/>
    </source>
</evidence>
<evidence type="ECO:0008006" key="3">
    <source>
        <dbReference type="Google" id="ProtNLM"/>
    </source>
</evidence>
<dbReference type="RefSeq" id="WP_419151122.1">
    <property type="nucleotide sequence ID" value="NZ_JAUSTR010000001.1"/>
</dbReference>
<sequence>MILFQKIVNQKLNNLQYDELLSYANQYEIPLTESQAKQIVKVIKGKNLNIFDDKERLNLLKQVAKITSPDVAQKVNQLFLEFVK</sequence>
<dbReference type="Proteomes" id="UP001225646">
    <property type="component" value="Unassembled WGS sequence"/>
</dbReference>